<evidence type="ECO:0008006" key="4">
    <source>
        <dbReference type="Google" id="ProtNLM"/>
    </source>
</evidence>
<feature type="chain" id="PRO_5039892178" description="DUF3108 domain-containing protein" evidence="1">
    <location>
        <begin position="20"/>
        <end position="293"/>
    </location>
</feature>
<name>A0A9J7BVU7_9BACT</name>
<gene>
    <name evidence="2" type="ORF">MOP44_12050</name>
</gene>
<feature type="signal peptide" evidence="1">
    <location>
        <begin position="1"/>
        <end position="19"/>
    </location>
</feature>
<dbReference type="AlphaFoldDB" id="A0A9J7BVU7"/>
<accession>A0A9J7BVU7</accession>
<evidence type="ECO:0000313" key="2">
    <source>
        <dbReference type="EMBL" id="UWZ86649.1"/>
    </source>
</evidence>
<dbReference type="RefSeq" id="WP_260796287.1">
    <property type="nucleotide sequence ID" value="NZ_CP093313.1"/>
</dbReference>
<protein>
    <recommendedName>
        <fullName evidence="4">DUF3108 domain-containing protein</fullName>
    </recommendedName>
</protein>
<reference evidence="2" key="1">
    <citation type="submission" date="2021-04" db="EMBL/GenBank/DDBJ databases">
        <title>Phylogenetic analysis of Acidobacteriaceae.</title>
        <authorList>
            <person name="Qiu L."/>
            <person name="Zhang Q."/>
        </authorList>
    </citation>
    <scope>NUCLEOTIDE SEQUENCE</scope>
    <source>
        <strain evidence="2">DSM 25168</strain>
    </source>
</reference>
<dbReference type="EMBL" id="CP093313">
    <property type="protein sequence ID" value="UWZ86649.1"/>
    <property type="molecule type" value="Genomic_DNA"/>
</dbReference>
<keyword evidence="1" id="KW-0732">Signal</keyword>
<sequence>MMRSRAMYALLFASTVVVAQTAAPAGGSLKRHYQEGQTLTYRMTAVNDGWRYTAEASGVTKKTPAGAFVEEFRWTGMTSDGKQLALSPAMAAFRQTVSLDPSWMPGGPSLANADSKMVGPITDLFTFYVDLWLINKIGFLHRAGDHFHVPNPQPASWADGTRVILGKDHIDFDLNIQSVHEASHTAVVLVRHVPPAHPNLEFPAEWMKAPVVDTPNNWVEVTRTDDGKYEAAAGKETFDVTLTVSTEDGRILSGVMENPVITSGRLCDDAALTKCGPAQPQIIRRHIEIVLER</sequence>
<proteinExistence type="predicted"/>
<organism evidence="2 3">
    <name type="scientific">Occallatibacter riparius</name>
    <dbReference type="NCBI Taxonomy" id="1002689"/>
    <lineage>
        <taxon>Bacteria</taxon>
        <taxon>Pseudomonadati</taxon>
        <taxon>Acidobacteriota</taxon>
        <taxon>Terriglobia</taxon>
        <taxon>Terriglobales</taxon>
        <taxon>Acidobacteriaceae</taxon>
        <taxon>Occallatibacter</taxon>
    </lineage>
</organism>
<dbReference type="KEGG" id="orp:MOP44_12050"/>
<evidence type="ECO:0000256" key="1">
    <source>
        <dbReference type="SAM" id="SignalP"/>
    </source>
</evidence>
<dbReference type="Proteomes" id="UP001059380">
    <property type="component" value="Chromosome"/>
</dbReference>
<evidence type="ECO:0000313" key="3">
    <source>
        <dbReference type="Proteomes" id="UP001059380"/>
    </source>
</evidence>
<keyword evidence="3" id="KW-1185">Reference proteome</keyword>